<sequence>MNMAPQSHRHAPFIVQKCSQDPVLVAGLSLVLGMLAERNHVNGAAEIDDAVESNFVAPSGGVFDA</sequence>
<dbReference type="Proteomes" id="UP000036176">
    <property type="component" value="Unassembled WGS sequence"/>
</dbReference>
<organism evidence="1 2">
    <name type="scientific">Mycolicibacterium chubuense</name>
    <name type="common">Mycobacterium chubuense</name>
    <dbReference type="NCBI Taxonomy" id="1800"/>
    <lineage>
        <taxon>Bacteria</taxon>
        <taxon>Bacillati</taxon>
        <taxon>Actinomycetota</taxon>
        <taxon>Actinomycetes</taxon>
        <taxon>Mycobacteriales</taxon>
        <taxon>Mycobacteriaceae</taxon>
        <taxon>Mycolicibacterium</taxon>
    </lineage>
</organism>
<protein>
    <submittedName>
        <fullName evidence="1">Uncharacterized protein</fullName>
    </submittedName>
</protein>
<evidence type="ECO:0000313" key="2">
    <source>
        <dbReference type="Proteomes" id="UP000036176"/>
    </source>
</evidence>
<evidence type="ECO:0000313" key="1">
    <source>
        <dbReference type="EMBL" id="KMO84157.1"/>
    </source>
</evidence>
<accession>A0A0J6WR00</accession>
<dbReference type="AlphaFoldDB" id="A0A0J6WR00"/>
<keyword evidence="2" id="KW-1185">Reference proteome</keyword>
<dbReference type="EMBL" id="JYNX01000019">
    <property type="protein sequence ID" value="KMO84157.1"/>
    <property type="molecule type" value="Genomic_DNA"/>
</dbReference>
<reference evidence="1 2" key="1">
    <citation type="journal article" date="2015" name="Genome Biol. Evol.">
        <title>Characterization of Three Mycobacterium spp. with Potential Use in Bioremediation by Genome Sequencing and Comparative Genomics.</title>
        <authorList>
            <person name="Das S."/>
            <person name="Pettersson B.M."/>
            <person name="Behra P.R."/>
            <person name="Ramesh M."/>
            <person name="Dasgupta S."/>
            <person name="Bhattacharya A."/>
            <person name="Kirsebom L.A."/>
        </authorList>
    </citation>
    <scope>NUCLEOTIDE SEQUENCE [LARGE SCALE GENOMIC DNA]</scope>
    <source>
        <strain evidence="1 2">DSM 44219</strain>
    </source>
</reference>
<dbReference type="PATRIC" id="fig|1800.3.peg.967"/>
<name>A0A0J6WR00_MYCCU</name>
<comment type="caution">
    <text evidence="1">The sequence shown here is derived from an EMBL/GenBank/DDBJ whole genome shotgun (WGS) entry which is preliminary data.</text>
</comment>
<proteinExistence type="predicted"/>
<gene>
    <name evidence="1" type="ORF">MCHUDSM44219_00963</name>
</gene>